<dbReference type="AlphaFoldDB" id="A0A0J1D351"/>
<comment type="caution">
    <text evidence="1">The sequence shown here is derived from an EMBL/GenBank/DDBJ whole genome shotgun (WGS) entry which is preliminary data.</text>
</comment>
<proteinExistence type="predicted"/>
<name>A0A0J1D351_9BURK</name>
<organism evidence="1 2">
    <name type="scientific">Caballeronia mineralivorans PML1(12)</name>
    <dbReference type="NCBI Taxonomy" id="908627"/>
    <lineage>
        <taxon>Bacteria</taxon>
        <taxon>Pseudomonadati</taxon>
        <taxon>Pseudomonadota</taxon>
        <taxon>Betaproteobacteria</taxon>
        <taxon>Burkholderiales</taxon>
        <taxon>Burkholderiaceae</taxon>
        <taxon>Caballeronia</taxon>
    </lineage>
</organism>
<evidence type="ECO:0008006" key="3">
    <source>
        <dbReference type="Google" id="ProtNLM"/>
    </source>
</evidence>
<dbReference type="Proteomes" id="UP000035963">
    <property type="component" value="Unassembled WGS sequence"/>
</dbReference>
<reference evidence="1 2" key="1">
    <citation type="journal article" date="2015" name="Genome Announc.">
        <title>Draft Genome Sequence of Burkholderia sp. Strain PML1(12), an Ectomycorrhizosphere-Inhabiting Bacterium with Effective Mineral-Weathering Ability.</title>
        <authorList>
            <person name="Uroz S."/>
            <person name="Oger P."/>
        </authorList>
    </citation>
    <scope>NUCLEOTIDE SEQUENCE [LARGE SCALE GENOMIC DNA]</scope>
    <source>
        <strain evidence="2">PML1(12)</strain>
    </source>
</reference>
<evidence type="ECO:0000313" key="1">
    <source>
        <dbReference type="EMBL" id="KLU27149.1"/>
    </source>
</evidence>
<dbReference type="PATRIC" id="fig|908627.4.peg.1210"/>
<keyword evidence="2" id="KW-1185">Reference proteome</keyword>
<dbReference type="RefSeq" id="WP_075645287.1">
    <property type="nucleotide sequence ID" value="NZ_AEJF01000051.1"/>
</dbReference>
<dbReference type="EMBL" id="AEJF01000051">
    <property type="protein sequence ID" value="KLU27149.1"/>
    <property type="molecule type" value="Genomic_DNA"/>
</dbReference>
<dbReference type="Pfam" id="PF11287">
    <property type="entry name" value="DUF3088"/>
    <property type="match status" value="1"/>
</dbReference>
<sequence length="114" mass="12579">MSQDLLLLLEPGFTDPKYPGERFICPDGAPIEGLLASDPAKTSRLDIHRLPFAHPREAVIAALDEEHQSLPVLILGDEHPVPAGAHTLGDKHFVTDTRRILDLLAERHGFPKVH</sequence>
<accession>A0A0J1D351</accession>
<protein>
    <recommendedName>
        <fullName evidence="3">DUF3088 domain-containing protein</fullName>
    </recommendedName>
</protein>
<dbReference type="InterPro" id="IPR021439">
    <property type="entry name" value="DUF3088"/>
</dbReference>
<evidence type="ECO:0000313" key="2">
    <source>
        <dbReference type="Proteomes" id="UP000035963"/>
    </source>
</evidence>
<dbReference type="OrthoDB" id="8719074at2"/>
<gene>
    <name evidence="1" type="ORF">EOS_05495</name>
</gene>